<dbReference type="Gene3D" id="3.40.50.360">
    <property type="match status" value="1"/>
</dbReference>
<sequence length="138" mass="15196">MGRALARRVKCTILFATETGKSERFADTLCEIFKHAFDAKVMCMSDYDVSDLEHESLVLFVSSTFGNGDPPENGESFAKNLFELKPPELTGRDDEQTLQLKTSHVRKSGKKRSVVRDSVGTLDTITGPLGNVRSVGLV</sequence>
<evidence type="ECO:0000256" key="4">
    <source>
        <dbReference type="ARBA" id="ARBA00006267"/>
    </source>
</evidence>
<comment type="cofactor">
    <cofactor evidence="3">
        <name>FAD</name>
        <dbReference type="ChEBI" id="CHEBI:57692"/>
    </cofactor>
</comment>
<dbReference type="GO" id="GO:0046872">
    <property type="term" value="F:metal ion binding"/>
    <property type="evidence" value="ECO:0007669"/>
    <property type="project" value="UniProtKB-KW"/>
</dbReference>
<dbReference type="InterPro" id="IPR008254">
    <property type="entry name" value="Flavodoxin/NO_synth"/>
</dbReference>
<evidence type="ECO:0000256" key="10">
    <source>
        <dbReference type="ARBA" id="ARBA00022860"/>
    </source>
</evidence>
<dbReference type="Pfam" id="PF00258">
    <property type="entry name" value="Flavodoxin_1"/>
    <property type="match status" value="1"/>
</dbReference>
<keyword evidence="11" id="KW-0560">Oxidoreductase</keyword>
<evidence type="ECO:0000256" key="2">
    <source>
        <dbReference type="ARBA" id="ARBA00001970"/>
    </source>
</evidence>
<proteinExistence type="inferred from homology"/>
<dbReference type="InterPro" id="IPR029039">
    <property type="entry name" value="Flavoprotein-like_sf"/>
</dbReference>
<dbReference type="EC" id="1.14.13.39" evidence="5"/>
<evidence type="ECO:0000256" key="8">
    <source>
        <dbReference type="ARBA" id="ARBA00022723"/>
    </source>
</evidence>
<accession>A0AAV4CZZ7</accession>
<dbReference type="PRINTS" id="PR00369">
    <property type="entry name" value="FLAVODOXIN"/>
</dbReference>
<dbReference type="PANTHER" id="PTHR43410">
    <property type="entry name" value="NITRIC OXIDE SYNTHASE OXYGENASE"/>
    <property type="match status" value="1"/>
</dbReference>
<evidence type="ECO:0000256" key="5">
    <source>
        <dbReference type="ARBA" id="ARBA00012989"/>
    </source>
</evidence>
<gene>
    <name evidence="14" type="ORF">PoB_006404600</name>
</gene>
<feature type="domain" description="Flavodoxin-like" evidence="13">
    <location>
        <begin position="11"/>
        <end position="138"/>
    </location>
</feature>
<dbReference type="SUPFAM" id="SSF52218">
    <property type="entry name" value="Flavoproteins"/>
    <property type="match status" value="1"/>
</dbReference>
<dbReference type="AlphaFoldDB" id="A0AAV4CZZ7"/>
<evidence type="ECO:0000259" key="13">
    <source>
        <dbReference type="PROSITE" id="PS50902"/>
    </source>
</evidence>
<evidence type="ECO:0000256" key="7">
    <source>
        <dbReference type="ARBA" id="ARBA00022643"/>
    </source>
</evidence>
<evidence type="ECO:0000256" key="12">
    <source>
        <dbReference type="ARBA" id="ARBA00023004"/>
    </source>
</evidence>
<comment type="caution">
    <text evidence="14">The sequence shown here is derived from an EMBL/GenBank/DDBJ whole genome shotgun (WGS) entry which is preliminary data.</text>
</comment>
<dbReference type="GO" id="GO:0010181">
    <property type="term" value="F:FMN binding"/>
    <property type="evidence" value="ECO:0007669"/>
    <property type="project" value="InterPro"/>
</dbReference>
<dbReference type="PROSITE" id="PS50902">
    <property type="entry name" value="FLAVODOXIN_LIKE"/>
    <property type="match status" value="1"/>
</dbReference>
<name>A0AAV4CZZ7_9GAST</name>
<comment type="cofactor">
    <cofactor evidence="1">
        <name>FMN</name>
        <dbReference type="ChEBI" id="CHEBI:58210"/>
    </cofactor>
</comment>
<organism evidence="14 15">
    <name type="scientific">Plakobranchus ocellatus</name>
    <dbReference type="NCBI Taxonomy" id="259542"/>
    <lineage>
        <taxon>Eukaryota</taxon>
        <taxon>Metazoa</taxon>
        <taxon>Spiralia</taxon>
        <taxon>Lophotrochozoa</taxon>
        <taxon>Mollusca</taxon>
        <taxon>Gastropoda</taxon>
        <taxon>Heterobranchia</taxon>
        <taxon>Euthyneura</taxon>
        <taxon>Panpulmonata</taxon>
        <taxon>Sacoglossa</taxon>
        <taxon>Placobranchoidea</taxon>
        <taxon>Plakobranchidae</taxon>
        <taxon>Plakobranchus</taxon>
    </lineage>
</organism>
<dbReference type="InterPro" id="IPR050607">
    <property type="entry name" value="NOS"/>
</dbReference>
<evidence type="ECO:0000313" key="14">
    <source>
        <dbReference type="EMBL" id="GFO37541.1"/>
    </source>
</evidence>
<keyword evidence="7" id="KW-0285">Flavoprotein</keyword>
<dbReference type="GO" id="GO:0004517">
    <property type="term" value="F:nitric-oxide synthase activity"/>
    <property type="evidence" value="ECO:0007669"/>
    <property type="project" value="UniProtKB-EC"/>
</dbReference>
<comment type="similarity">
    <text evidence="4">Belongs to the NOS family.</text>
</comment>
<keyword evidence="12" id="KW-0408">Iron</keyword>
<dbReference type="PANTHER" id="PTHR43410:SF1">
    <property type="entry name" value="NITRIC OXIDE SYNTHASE"/>
    <property type="match status" value="1"/>
</dbReference>
<evidence type="ECO:0000256" key="9">
    <source>
        <dbReference type="ARBA" id="ARBA00022857"/>
    </source>
</evidence>
<comment type="cofactor">
    <cofactor evidence="2">
        <name>heme b</name>
        <dbReference type="ChEBI" id="CHEBI:60344"/>
    </cofactor>
</comment>
<keyword evidence="7" id="KW-0288">FMN</keyword>
<reference evidence="14 15" key="1">
    <citation type="journal article" date="2021" name="Elife">
        <title>Chloroplast acquisition without the gene transfer in kleptoplastic sea slugs, Plakobranchus ocellatus.</title>
        <authorList>
            <person name="Maeda T."/>
            <person name="Takahashi S."/>
            <person name="Yoshida T."/>
            <person name="Shimamura S."/>
            <person name="Takaki Y."/>
            <person name="Nagai Y."/>
            <person name="Toyoda A."/>
            <person name="Suzuki Y."/>
            <person name="Arimoto A."/>
            <person name="Ishii H."/>
            <person name="Satoh N."/>
            <person name="Nishiyama T."/>
            <person name="Hasebe M."/>
            <person name="Maruyama T."/>
            <person name="Minagawa J."/>
            <person name="Obokata J."/>
            <person name="Shigenobu S."/>
        </authorList>
    </citation>
    <scope>NUCLEOTIDE SEQUENCE [LARGE SCALE GENOMIC DNA]</scope>
</reference>
<dbReference type="EMBL" id="BLXT01007257">
    <property type="protein sequence ID" value="GFO37541.1"/>
    <property type="molecule type" value="Genomic_DNA"/>
</dbReference>
<keyword evidence="8" id="KW-0479">Metal-binding</keyword>
<keyword evidence="9" id="KW-0521">NADP</keyword>
<dbReference type="GO" id="GO:0005516">
    <property type="term" value="F:calmodulin binding"/>
    <property type="evidence" value="ECO:0007669"/>
    <property type="project" value="UniProtKB-KW"/>
</dbReference>
<keyword evidence="10" id="KW-0112">Calmodulin-binding</keyword>
<evidence type="ECO:0000256" key="6">
    <source>
        <dbReference type="ARBA" id="ARBA00022617"/>
    </source>
</evidence>
<evidence type="ECO:0000256" key="3">
    <source>
        <dbReference type="ARBA" id="ARBA00001974"/>
    </source>
</evidence>
<evidence type="ECO:0000256" key="11">
    <source>
        <dbReference type="ARBA" id="ARBA00023002"/>
    </source>
</evidence>
<evidence type="ECO:0000256" key="1">
    <source>
        <dbReference type="ARBA" id="ARBA00001917"/>
    </source>
</evidence>
<protein>
    <recommendedName>
        <fullName evidence="5">nitric-oxide synthase (NADPH)</fullName>
        <ecNumber evidence="5">1.14.13.39</ecNumber>
    </recommendedName>
</protein>
<evidence type="ECO:0000313" key="15">
    <source>
        <dbReference type="Proteomes" id="UP000735302"/>
    </source>
</evidence>
<keyword evidence="15" id="KW-1185">Reference proteome</keyword>
<keyword evidence="6" id="KW-0349">Heme</keyword>
<dbReference type="InterPro" id="IPR001094">
    <property type="entry name" value="Flavdoxin-like"/>
</dbReference>
<dbReference type="Proteomes" id="UP000735302">
    <property type="component" value="Unassembled WGS sequence"/>
</dbReference>